<keyword evidence="1" id="KW-0812">Transmembrane</keyword>
<name>A0A7E5W1U5_TRINI</name>
<reference evidence="3" key="1">
    <citation type="submission" date="2025-08" db="UniProtKB">
        <authorList>
            <consortium name="RefSeq"/>
        </authorList>
    </citation>
    <scope>IDENTIFICATION</scope>
</reference>
<keyword evidence="2" id="KW-1185">Reference proteome</keyword>
<protein>
    <submittedName>
        <fullName evidence="3">Uncharacterized protein LOC113498670 isoform X1</fullName>
    </submittedName>
</protein>
<accession>A0A7E5W1U5</accession>
<dbReference type="OrthoDB" id="7465310at2759"/>
<organism evidence="2 3">
    <name type="scientific">Trichoplusia ni</name>
    <name type="common">Cabbage looper</name>
    <dbReference type="NCBI Taxonomy" id="7111"/>
    <lineage>
        <taxon>Eukaryota</taxon>
        <taxon>Metazoa</taxon>
        <taxon>Ecdysozoa</taxon>
        <taxon>Arthropoda</taxon>
        <taxon>Hexapoda</taxon>
        <taxon>Insecta</taxon>
        <taxon>Pterygota</taxon>
        <taxon>Neoptera</taxon>
        <taxon>Endopterygota</taxon>
        <taxon>Lepidoptera</taxon>
        <taxon>Glossata</taxon>
        <taxon>Ditrysia</taxon>
        <taxon>Noctuoidea</taxon>
        <taxon>Noctuidae</taxon>
        <taxon>Plusiinae</taxon>
        <taxon>Trichoplusia</taxon>
    </lineage>
</organism>
<evidence type="ECO:0000313" key="2">
    <source>
        <dbReference type="Proteomes" id="UP000322000"/>
    </source>
</evidence>
<sequence length="214" mass="25314">MSISIWTYMHNEAYDLFDWAKCGDSTLSVMPTVLWAAGAAALAQRLLTALFRRFVFRRVPLWEIILQHLLFIWMVIYSLHFWMMLVKVVKTIVEYCFEILFQEDQQVVTEEDIESRKLMQQWMIWMCGVAPLAAYIHTRPRPEIPPLMIWITTSPWQRREMGPYGYYLNRPLSSLQSTTSLSVRQQALTLRRAFSDSKIIIKEPPKKKRYSKSV</sequence>
<feature type="transmembrane region" description="Helical" evidence="1">
    <location>
        <begin position="64"/>
        <end position="85"/>
    </location>
</feature>
<dbReference type="KEGG" id="tnl:113498670"/>
<keyword evidence="1" id="KW-1133">Transmembrane helix</keyword>
<keyword evidence="1" id="KW-0472">Membrane</keyword>
<feature type="transmembrane region" description="Helical" evidence="1">
    <location>
        <begin position="33"/>
        <end position="52"/>
    </location>
</feature>
<evidence type="ECO:0000313" key="3">
    <source>
        <dbReference type="RefSeq" id="XP_026734580.1"/>
    </source>
</evidence>
<dbReference type="InParanoid" id="A0A7E5W1U5"/>
<evidence type="ECO:0000256" key="1">
    <source>
        <dbReference type="SAM" id="Phobius"/>
    </source>
</evidence>
<dbReference type="AlphaFoldDB" id="A0A7E5W1U5"/>
<dbReference type="GeneID" id="113498670"/>
<dbReference type="RefSeq" id="XP_026734580.1">
    <property type="nucleotide sequence ID" value="XM_026878779.1"/>
</dbReference>
<proteinExistence type="predicted"/>
<dbReference type="Proteomes" id="UP000322000">
    <property type="component" value="Chromosome 11"/>
</dbReference>
<gene>
    <name evidence="3" type="primary">LOC113498670</name>
</gene>